<evidence type="ECO:0000256" key="1">
    <source>
        <dbReference type="ARBA" id="ARBA00022723"/>
    </source>
</evidence>
<dbReference type="RefSeq" id="WP_019976164.1">
    <property type="nucleotide sequence ID" value="NZ_BJXC01000032.1"/>
</dbReference>
<dbReference type="Pfam" id="PF00581">
    <property type="entry name" value="Rhodanese"/>
    <property type="match status" value="1"/>
</dbReference>
<dbReference type="PANTHER" id="PTHR43084">
    <property type="entry name" value="PERSULFIDE DIOXYGENASE ETHE1"/>
    <property type="match status" value="1"/>
</dbReference>
<dbReference type="SUPFAM" id="SSF56281">
    <property type="entry name" value="Metallo-hydrolase/oxidoreductase"/>
    <property type="match status" value="1"/>
</dbReference>
<dbReference type="CDD" id="cd00158">
    <property type="entry name" value="RHOD"/>
    <property type="match status" value="1"/>
</dbReference>
<dbReference type="GeneID" id="84650786"/>
<dbReference type="FunFam" id="3.60.15.10:FF:000030">
    <property type="entry name" value="Metallo-beta-lactamase family protein"/>
    <property type="match status" value="1"/>
</dbReference>
<proteinExistence type="predicted"/>
<dbReference type="InterPro" id="IPR036866">
    <property type="entry name" value="RibonucZ/Hydroxyglut_hydro"/>
</dbReference>
<protein>
    <submittedName>
        <fullName evidence="3">MBL fold hydrolase</fullName>
    </submittedName>
</protein>
<dbReference type="AlphaFoldDB" id="A0A511NL38"/>
<dbReference type="GO" id="GO:0016787">
    <property type="term" value="F:hydrolase activity"/>
    <property type="evidence" value="ECO:0007669"/>
    <property type="project" value="UniProtKB-KW"/>
</dbReference>
<evidence type="ECO:0000313" key="4">
    <source>
        <dbReference type="Proteomes" id="UP000321245"/>
    </source>
</evidence>
<dbReference type="CDD" id="cd07724">
    <property type="entry name" value="POD-like_MBL-fold"/>
    <property type="match status" value="1"/>
</dbReference>
<dbReference type="InterPro" id="IPR001763">
    <property type="entry name" value="Rhodanese-like_dom"/>
</dbReference>
<comment type="caution">
    <text evidence="3">The sequence shown here is derived from an EMBL/GenBank/DDBJ whole genome shotgun (WGS) entry which is preliminary data.</text>
</comment>
<feature type="domain" description="Rhodanese" evidence="2">
    <location>
        <begin position="301"/>
        <end position="390"/>
    </location>
</feature>
<dbReference type="Gene3D" id="3.60.15.10">
    <property type="entry name" value="Ribonuclease Z/Hydroxyacylglutathione hydrolase-like"/>
    <property type="match status" value="1"/>
</dbReference>
<evidence type="ECO:0000259" key="2">
    <source>
        <dbReference type="PROSITE" id="PS50206"/>
    </source>
</evidence>
<dbReference type="InterPro" id="IPR044528">
    <property type="entry name" value="POD-like_MBL-fold"/>
</dbReference>
<dbReference type="Proteomes" id="UP000321245">
    <property type="component" value="Unassembled WGS sequence"/>
</dbReference>
<dbReference type="InterPro" id="IPR051682">
    <property type="entry name" value="Mito_Persulfide_Diox"/>
</dbReference>
<organism evidence="3 4">
    <name type="scientific">Empedobacter brevis NBRC 14943 = ATCC 43319</name>
    <dbReference type="NCBI Taxonomy" id="1218108"/>
    <lineage>
        <taxon>Bacteria</taxon>
        <taxon>Pseudomonadati</taxon>
        <taxon>Bacteroidota</taxon>
        <taxon>Flavobacteriia</taxon>
        <taxon>Flavobacteriales</taxon>
        <taxon>Weeksellaceae</taxon>
        <taxon>Empedobacter</taxon>
    </lineage>
</organism>
<dbReference type="GO" id="GO:0070813">
    <property type="term" value="P:hydrogen sulfide metabolic process"/>
    <property type="evidence" value="ECO:0007669"/>
    <property type="project" value="TreeGrafter"/>
</dbReference>
<dbReference type="PROSITE" id="PS50206">
    <property type="entry name" value="RHODANESE_3"/>
    <property type="match status" value="2"/>
</dbReference>
<gene>
    <name evidence="3" type="ORF">EB1_33050</name>
</gene>
<dbReference type="GO" id="GO:0050313">
    <property type="term" value="F:sulfur dioxygenase activity"/>
    <property type="evidence" value="ECO:0007669"/>
    <property type="project" value="InterPro"/>
</dbReference>
<dbReference type="SMART" id="SM00849">
    <property type="entry name" value="Lactamase_B"/>
    <property type="match status" value="1"/>
</dbReference>
<dbReference type="GO" id="GO:0046872">
    <property type="term" value="F:metal ion binding"/>
    <property type="evidence" value="ECO:0007669"/>
    <property type="project" value="UniProtKB-KW"/>
</dbReference>
<dbReference type="STRING" id="1218108.GCA_000382425_02688"/>
<keyword evidence="3" id="KW-0378">Hydrolase</keyword>
<sequence>MNNYIKTFLFILVGIFFTTSTALKAQHILFERIFDETLAQASYIIANENKEAIIIDPKRDIDTYLDYAKKHSLTIKYVTETHIHADFLSGAQELAHATNADLLLSAEGGSDWQYQFPHQPLKDKQIISLGNVIIEVMHTPGHTPESLTFLVKDAKQKLIPTKAITGDFIFVGDVGRPDLLEKAVGKVGSQYEGAHQLFESLNKFKKLDQFTEIWPGHGAGSFCGKSLSTIPHSTLKQEMATNPAFQLLNNKEAFTKFILEGQPEPPQYFAVMKQWNKQLRPLMIKKQQLNPLTITEFEQAIKNNLLVIDARKKDSVEKGFVPGSLHIEGGKSFSTFVGSLVNYKNQIILVAAENQIDDLTRKLMRIGIDNIYGYISDLKEYKGLKTSKIIQAEDVQKYMKQANVQLIDVRTISEYENGHIQGFENISLNSLEQNTSKIKKDNPVIIHCQSGLRSAMAYSILEKLGYTNILNYSGSINDWTAKKLPLVK</sequence>
<reference evidence="3 4" key="1">
    <citation type="submission" date="2019-07" db="EMBL/GenBank/DDBJ databases">
        <title>Whole genome shotgun sequence of Empedobacter brevis NBRC 14943.</title>
        <authorList>
            <person name="Hosoyama A."/>
            <person name="Uohara A."/>
            <person name="Ohji S."/>
            <person name="Ichikawa N."/>
        </authorList>
    </citation>
    <scope>NUCLEOTIDE SEQUENCE [LARGE SCALE GENOMIC DNA]</scope>
    <source>
        <strain evidence="3 4">NBRC 14943</strain>
    </source>
</reference>
<evidence type="ECO:0000313" key="3">
    <source>
        <dbReference type="EMBL" id="GEM53515.1"/>
    </source>
</evidence>
<feature type="domain" description="Rhodanese" evidence="2">
    <location>
        <begin position="400"/>
        <end position="488"/>
    </location>
</feature>
<keyword evidence="1" id="KW-0479">Metal-binding</keyword>
<dbReference type="PANTHER" id="PTHR43084:SF1">
    <property type="entry name" value="PERSULFIDE DIOXYGENASE ETHE1, MITOCHONDRIAL"/>
    <property type="match status" value="1"/>
</dbReference>
<dbReference type="EMBL" id="BJXC01000032">
    <property type="protein sequence ID" value="GEM53515.1"/>
    <property type="molecule type" value="Genomic_DNA"/>
</dbReference>
<dbReference type="Gene3D" id="3.40.250.10">
    <property type="entry name" value="Rhodanese-like domain"/>
    <property type="match status" value="2"/>
</dbReference>
<dbReference type="GO" id="GO:0006749">
    <property type="term" value="P:glutathione metabolic process"/>
    <property type="evidence" value="ECO:0007669"/>
    <property type="project" value="InterPro"/>
</dbReference>
<keyword evidence="4" id="KW-1185">Reference proteome</keyword>
<dbReference type="Pfam" id="PF00753">
    <property type="entry name" value="Lactamase_B"/>
    <property type="match status" value="1"/>
</dbReference>
<name>A0A511NL38_9FLAO</name>
<dbReference type="InterPro" id="IPR036873">
    <property type="entry name" value="Rhodanese-like_dom_sf"/>
</dbReference>
<dbReference type="InterPro" id="IPR001279">
    <property type="entry name" value="Metallo-B-lactamas"/>
</dbReference>
<accession>A0A511NL38</accession>
<dbReference type="SUPFAM" id="SSF52821">
    <property type="entry name" value="Rhodanese/Cell cycle control phosphatase"/>
    <property type="match status" value="2"/>
</dbReference>
<dbReference type="SMART" id="SM00450">
    <property type="entry name" value="RHOD"/>
    <property type="match status" value="1"/>
</dbReference>